<dbReference type="Ensembl" id="ENSABRT00000036817.1">
    <property type="protein sequence ID" value="ENSABRP00000026314.1"/>
    <property type="gene ID" value="ENSABRG00000021988.1"/>
</dbReference>
<name>A0A8B9D0Y8_9AVES</name>
<dbReference type="Proteomes" id="UP000694426">
    <property type="component" value="Unplaced"/>
</dbReference>
<keyword evidence="3" id="KW-1185">Reference proteome</keyword>
<gene>
    <name evidence="2" type="primary">MS4A12</name>
</gene>
<feature type="transmembrane region" description="Helical" evidence="1">
    <location>
        <begin position="108"/>
        <end position="137"/>
    </location>
</feature>
<proteinExistence type="predicted"/>
<evidence type="ECO:0000256" key="1">
    <source>
        <dbReference type="SAM" id="Phobius"/>
    </source>
</evidence>
<dbReference type="GO" id="GO:0005886">
    <property type="term" value="C:plasma membrane"/>
    <property type="evidence" value="ECO:0007669"/>
    <property type="project" value="TreeGrafter"/>
</dbReference>
<dbReference type="PANTHER" id="PTHR23320:SF155">
    <property type="entry name" value="MEMBRANE-SPANNING 4-DOMAINS SUBFAMILY A MEMBER 8"/>
    <property type="match status" value="1"/>
</dbReference>
<dbReference type="GeneTree" id="ENSGT00940000162443"/>
<organism evidence="2 3">
    <name type="scientific">Anser brachyrhynchus</name>
    <name type="common">Pink-footed goose</name>
    <dbReference type="NCBI Taxonomy" id="132585"/>
    <lineage>
        <taxon>Eukaryota</taxon>
        <taxon>Metazoa</taxon>
        <taxon>Chordata</taxon>
        <taxon>Craniata</taxon>
        <taxon>Vertebrata</taxon>
        <taxon>Euteleostomi</taxon>
        <taxon>Archelosauria</taxon>
        <taxon>Archosauria</taxon>
        <taxon>Dinosauria</taxon>
        <taxon>Saurischia</taxon>
        <taxon>Theropoda</taxon>
        <taxon>Coelurosauria</taxon>
        <taxon>Aves</taxon>
        <taxon>Neognathae</taxon>
        <taxon>Galloanserae</taxon>
        <taxon>Anseriformes</taxon>
        <taxon>Anatidae</taxon>
        <taxon>Anserinae</taxon>
        <taxon>Anser</taxon>
    </lineage>
</organism>
<protein>
    <submittedName>
        <fullName evidence="2">Membrane spanning 4-domains A12</fullName>
    </submittedName>
</protein>
<keyword evidence="1" id="KW-0812">Transmembrane</keyword>
<reference evidence="2" key="1">
    <citation type="submission" date="2025-08" db="UniProtKB">
        <authorList>
            <consortium name="Ensembl"/>
        </authorList>
    </citation>
    <scope>IDENTIFICATION</scope>
</reference>
<dbReference type="InterPro" id="IPR030417">
    <property type="entry name" value="MS4A"/>
</dbReference>
<keyword evidence="1" id="KW-0472">Membrane</keyword>
<dbReference type="AlphaFoldDB" id="A0A8B9D0Y8"/>
<feature type="transmembrane region" description="Helical" evidence="1">
    <location>
        <begin position="83"/>
        <end position="102"/>
    </location>
</feature>
<sequence>MQGMGTLRLGSRAVMYTAETLPKGKNRVMGTIQIMTGFMHIGFGIVLTTLTNVYTSVFVIGEIPFLGGVSVKGSQAMNVISAIFALLGIVAFIVDLNLNGLYRSGFDYYSYLVLLAGNGISIVLLIFTILEFCIAVATANFWCRATRLSSNEAMLIVPSATRADLAVPPAELPQPPSYTELVAPEV</sequence>
<evidence type="ECO:0000313" key="3">
    <source>
        <dbReference type="Proteomes" id="UP000694426"/>
    </source>
</evidence>
<dbReference type="GO" id="GO:0007166">
    <property type="term" value="P:cell surface receptor signaling pathway"/>
    <property type="evidence" value="ECO:0007669"/>
    <property type="project" value="TreeGrafter"/>
</dbReference>
<evidence type="ECO:0000313" key="2">
    <source>
        <dbReference type="Ensembl" id="ENSABRP00000026314.1"/>
    </source>
</evidence>
<reference evidence="2" key="2">
    <citation type="submission" date="2025-09" db="UniProtKB">
        <authorList>
            <consortium name="Ensembl"/>
        </authorList>
    </citation>
    <scope>IDENTIFICATION</scope>
</reference>
<dbReference type="PANTHER" id="PTHR23320">
    <property type="entry name" value="MEMBRANE-SPANNING 4-DOMAINS SUBFAMILY A MS4A -RELATED"/>
    <property type="match status" value="1"/>
</dbReference>
<keyword evidence="1" id="KW-1133">Transmembrane helix</keyword>
<accession>A0A8B9D0Y8</accession>